<keyword evidence="11" id="KW-0808">Transferase</keyword>
<comment type="caution">
    <text evidence="11">The sequence shown here is derived from an EMBL/GenBank/DDBJ whole genome shotgun (WGS) entry which is preliminary data.</text>
</comment>
<evidence type="ECO:0000256" key="10">
    <source>
        <dbReference type="ARBA" id="ARBA00032441"/>
    </source>
</evidence>
<keyword evidence="7" id="KW-0547">Nucleotide-binding</keyword>
<dbReference type="Gene3D" id="3.40.50.300">
    <property type="entry name" value="P-loop containing nucleotide triphosphate hydrolases"/>
    <property type="match status" value="1"/>
</dbReference>
<dbReference type="SUPFAM" id="SSF52540">
    <property type="entry name" value="P-loop containing nucleoside triphosphate hydrolases"/>
    <property type="match status" value="1"/>
</dbReference>
<accession>A0A6A8M8A2</accession>
<dbReference type="PANTHER" id="PTHR33540:SF2">
    <property type="entry name" value="TRNA THREONYLCARBAMOYLADENOSINE BIOSYNTHESIS PROTEIN TSAE"/>
    <property type="match status" value="1"/>
</dbReference>
<keyword evidence="8" id="KW-0067">ATP-binding</keyword>
<comment type="subcellular location">
    <subcellularLocation>
        <location evidence="1">Cytoplasm</location>
    </subcellularLocation>
</comment>
<dbReference type="EMBL" id="VUNB01000006">
    <property type="protein sequence ID" value="MST69575.1"/>
    <property type="molecule type" value="Genomic_DNA"/>
</dbReference>
<protein>
    <recommendedName>
        <fullName evidence="3">tRNA threonylcarbamoyladenosine biosynthesis protein TsaE</fullName>
    </recommendedName>
    <alternativeName>
        <fullName evidence="10">t(6)A37 threonylcarbamoyladenosine biosynthesis protein TsaE</fullName>
    </alternativeName>
</protein>
<dbReference type="NCBIfam" id="TIGR00150">
    <property type="entry name" value="T6A_YjeE"/>
    <property type="match status" value="1"/>
</dbReference>
<evidence type="ECO:0000256" key="6">
    <source>
        <dbReference type="ARBA" id="ARBA00022723"/>
    </source>
</evidence>
<dbReference type="GO" id="GO:0046872">
    <property type="term" value="F:metal ion binding"/>
    <property type="evidence" value="ECO:0007669"/>
    <property type="project" value="UniProtKB-KW"/>
</dbReference>
<evidence type="ECO:0000256" key="3">
    <source>
        <dbReference type="ARBA" id="ARBA00019010"/>
    </source>
</evidence>
<evidence type="ECO:0000256" key="8">
    <source>
        <dbReference type="ARBA" id="ARBA00022840"/>
    </source>
</evidence>
<dbReference type="InterPro" id="IPR003442">
    <property type="entry name" value="T6A_TsaE"/>
</dbReference>
<evidence type="ECO:0000256" key="5">
    <source>
        <dbReference type="ARBA" id="ARBA00022694"/>
    </source>
</evidence>
<dbReference type="AlphaFoldDB" id="A0A6A8M8A2"/>
<dbReference type="GO" id="GO:0016740">
    <property type="term" value="F:transferase activity"/>
    <property type="evidence" value="ECO:0007669"/>
    <property type="project" value="UniProtKB-KW"/>
</dbReference>
<keyword evidence="9" id="KW-0460">Magnesium</keyword>
<evidence type="ECO:0000256" key="7">
    <source>
        <dbReference type="ARBA" id="ARBA00022741"/>
    </source>
</evidence>
<dbReference type="Pfam" id="PF02367">
    <property type="entry name" value="TsaE"/>
    <property type="match status" value="1"/>
</dbReference>
<keyword evidence="6" id="KW-0479">Metal-binding</keyword>
<dbReference type="GO" id="GO:0005524">
    <property type="term" value="F:ATP binding"/>
    <property type="evidence" value="ECO:0007669"/>
    <property type="project" value="UniProtKB-KW"/>
</dbReference>
<evidence type="ECO:0000313" key="11">
    <source>
        <dbReference type="EMBL" id="MST69575.1"/>
    </source>
</evidence>
<keyword evidence="5" id="KW-0819">tRNA processing</keyword>
<evidence type="ECO:0000256" key="9">
    <source>
        <dbReference type="ARBA" id="ARBA00022842"/>
    </source>
</evidence>
<name>A0A6A8M8A2_9FIRM</name>
<dbReference type="PANTHER" id="PTHR33540">
    <property type="entry name" value="TRNA THREONYLCARBAMOYLADENOSINE BIOSYNTHESIS PROTEIN TSAE"/>
    <property type="match status" value="1"/>
</dbReference>
<gene>
    <name evidence="11" type="primary">tsaE</name>
    <name evidence="11" type="ORF">FYJ66_08265</name>
</gene>
<comment type="similarity">
    <text evidence="2">Belongs to the TsaE family.</text>
</comment>
<sequence length="136" mass="15116">MRAQDENDTKSIAFDIAGRLKAGDVIALTGDLGTGKTTFTKYLAQGLGIDHNINSPTFNIVKEHYGGRLPLYHFDVYRLGSGEELIDAGAEDYFYGDGVSVVEWADLVMDYLPEDAIVIHISYGEKEGERVYRCIF</sequence>
<evidence type="ECO:0000256" key="1">
    <source>
        <dbReference type="ARBA" id="ARBA00004496"/>
    </source>
</evidence>
<dbReference type="GO" id="GO:0002949">
    <property type="term" value="P:tRNA threonylcarbamoyladenosine modification"/>
    <property type="evidence" value="ECO:0007669"/>
    <property type="project" value="InterPro"/>
</dbReference>
<evidence type="ECO:0000256" key="2">
    <source>
        <dbReference type="ARBA" id="ARBA00007599"/>
    </source>
</evidence>
<organism evidence="11">
    <name type="scientific">Baileyella intestinalis</name>
    <dbReference type="NCBI Taxonomy" id="2606709"/>
    <lineage>
        <taxon>Bacteria</taxon>
        <taxon>Bacillati</taxon>
        <taxon>Bacillota</taxon>
        <taxon>Clostridia</taxon>
        <taxon>Peptostreptococcales</taxon>
        <taxon>Anaerovoracaceae</taxon>
        <taxon>Baileyella</taxon>
    </lineage>
</organism>
<dbReference type="InterPro" id="IPR027417">
    <property type="entry name" value="P-loop_NTPase"/>
</dbReference>
<proteinExistence type="inferred from homology"/>
<reference evidence="11" key="1">
    <citation type="submission" date="2019-09" db="EMBL/GenBank/DDBJ databases">
        <title>In-depth cultivation of the pig gut microbiome towards novel bacterial diversity and tailored functional studies.</title>
        <authorList>
            <person name="Wylensek D."/>
            <person name="Hitch T.C.A."/>
            <person name="Clavel T."/>
        </authorList>
    </citation>
    <scope>NUCLEOTIDE SEQUENCE</scope>
    <source>
        <strain evidence="11">RF-744-FAT-WT-3</strain>
    </source>
</reference>
<keyword evidence="4" id="KW-0963">Cytoplasm</keyword>
<evidence type="ECO:0000256" key="4">
    <source>
        <dbReference type="ARBA" id="ARBA00022490"/>
    </source>
</evidence>
<dbReference type="GO" id="GO:0005737">
    <property type="term" value="C:cytoplasm"/>
    <property type="evidence" value="ECO:0007669"/>
    <property type="project" value="UniProtKB-SubCell"/>
</dbReference>